<dbReference type="Proteomes" id="UP000238261">
    <property type="component" value="Unassembled WGS sequence"/>
</dbReference>
<dbReference type="AlphaFoldDB" id="A0A2S7ETM7"/>
<evidence type="ECO:0000256" key="2">
    <source>
        <dbReference type="SAM" id="SignalP"/>
    </source>
</evidence>
<keyword evidence="2" id="KW-0732">Signal</keyword>
<proteinExistence type="predicted"/>
<feature type="chain" id="PRO_5015586599" description="PE-PGRS family protein" evidence="2">
    <location>
        <begin position="29"/>
        <end position="514"/>
    </location>
</feature>
<dbReference type="RefSeq" id="WP_104558710.1">
    <property type="nucleotide sequence ID" value="NZ_CP043476.1"/>
</dbReference>
<evidence type="ECO:0000256" key="1">
    <source>
        <dbReference type="SAM" id="MobiDB-lite"/>
    </source>
</evidence>
<gene>
    <name evidence="3" type="ORF">XhyaCFBP1156_15215</name>
</gene>
<dbReference type="OrthoDB" id="8784224at2"/>
<protein>
    <recommendedName>
        <fullName evidence="5">PE-PGRS family protein</fullName>
    </recommendedName>
</protein>
<organism evidence="3 4">
    <name type="scientific">Xanthomonas hyacinthi</name>
    <dbReference type="NCBI Taxonomy" id="56455"/>
    <lineage>
        <taxon>Bacteria</taxon>
        <taxon>Pseudomonadati</taxon>
        <taxon>Pseudomonadota</taxon>
        <taxon>Gammaproteobacteria</taxon>
        <taxon>Lysobacterales</taxon>
        <taxon>Lysobacteraceae</taxon>
        <taxon>Xanthomonas</taxon>
    </lineage>
</organism>
<name>A0A2S7ETM7_9XANT</name>
<keyword evidence="4" id="KW-1185">Reference proteome</keyword>
<sequence>MNHHFRHVPRPVLVAALLALLPVASAQAFNSGSTGADGVLNPTVNTEVELPASGILNYTTVNIPAGVTVKFKRNTTNTPVYLLASSDVTIAGTIDVTGQDAKATGTYGDGAQGDDGIPGEAGPGGWAGGRGGRDDAQQRAAIIRGGSGLGPGGGPGGVEGADGCTAATGYWKYVGMGGAYASNAVKTYGRNCYNPGVPFTTGYGSALLQPLVGGSGGGGGRGGTNYPGSGGGAGGGAILIAASGTLRITGKIDAQGGDGGGLLGTGAGGQGAGGSGGAIRLVASTVTGNGALSAAGGCINYNNARRQRCGSTGYSDEFGGSEGRIRVEGESITFTGTSTPAYVRGDVGPVFIANSPSLRISSVAGKAVPAAPTGINDVTLPATTTEAVVVQFESINVPVGNTIKLRLVPAYGATSEVVTPAIAGSTAAGTTEVSVTLPQGPSTLQATTTYTVVVASLGDEALGERLKRLADNQTVETVEVTVALEGGARAKLLTRSGQAFDLPYEALSAIGFRS</sequence>
<accession>A0A2S7ETM7</accession>
<evidence type="ECO:0000313" key="3">
    <source>
        <dbReference type="EMBL" id="PPU96449.1"/>
    </source>
</evidence>
<evidence type="ECO:0008006" key="5">
    <source>
        <dbReference type="Google" id="ProtNLM"/>
    </source>
</evidence>
<feature type="signal peptide" evidence="2">
    <location>
        <begin position="1"/>
        <end position="28"/>
    </location>
</feature>
<reference evidence="4" key="1">
    <citation type="submission" date="2016-08" db="EMBL/GenBank/DDBJ databases">
        <authorList>
            <person name="Merda D."/>
            <person name="Briand M."/>
            <person name="Taghouti G."/>
            <person name="Carrere S."/>
            <person name="Gouzy J."/>
            <person name="Portier P."/>
            <person name="Jacques M.-A."/>
            <person name="Fischer-Le Saux M."/>
        </authorList>
    </citation>
    <scope>NUCLEOTIDE SEQUENCE [LARGE SCALE GENOMIC DNA]</scope>
    <source>
        <strain evidence="4">CFBP1156</strain>
    </source>
</reference>
<dbReference type="EMBL" id="MDEG01000015">
    <property type="protein sequence ID" value="PPU96449.1"/>
    <property type="molecule type" value="Genomic_DNA"/>
</dbReference>
<evidence type="ECO:0000313" key="4">
    <source>
        <dbReference type="Proteomes" id="UP000238261"/>
    </source>
</evidence>
<feature type="region of interest" description="Disordered" evidence="1">
    <location>
        <begin position="105"/>
        <end position="136"/>
    </location>
</feature>
<comment type="caution">
    <text evidence="3">The sequence shown here is derived from an EMBL/GenBank/DDBJ whole genome shotgun (WGS) entry which is preliminary data.</text>
</comment>
<feature type="compositionally biased region" description="Gly residues" evidence="1">
    <location>
        <begin position="119"/>
        <end position="130"/>
    </location>
</feature>